<organism evidence="2">
    <name type="scientific">Megavirus baoshan</name>
    <dbReference type="NCBI Taxonomy" id="2496520"/>
    <lineage>
        <taxon>Viruses</taxon>
        <taxon>Varidnaviria</taxon>
        <taxon>Bamfordvirae</taxon>
        <taxon>Nucleocytoviricota</taxon>
        <taxon>Megaviricetes</taxon>
        <taxon>Imitervirales</taxon>
        <taxon>Mimiviridae</taxon>
        <taxon>Megamimivirinae</taxon>
        <taxon>Megavirus</taxon>
        <taxon>Megavirus baoshanense</taxon>
    </lineage>
</organism>
<dbReference type="EMBL" id="MH046811">
    <property type="protein sequence ID" value="AZL89902.1"/>
    <property type="molecule type" value="Genomic_DNA"/>
</dbReference>
<sequence>MSGMSTSSSTSSRSSSRSGSGIGLKISNFLKLSDNNTEPKTPKSPRSPKTSKLPKSPKKICGSVVKFIRQLSGDKLEIPLQSFEVQEDIKPFFSHKMINMDCITESKIYSEESRVDILFENKLIGFATRKNTVKYTYDPYTKTSYGYWEGYTIIPSFNTPDENVYFFDYMFSVTGNNAMDPNVPDITSNISKISAVGWDHNSEITFFGDIVSYVNLAQTIMEIWSVWKCVRDYQMMCGNPVDN</sequence>
<feature type="region of interest" description="Disordered" evidence="1">
    <location>
        <begin position="1"/>
        <end position="57"/>
    </location>
</feature>
<accession>A0A3S5HLG2</accession>
<proteinExistence type="predicted"/>
<reference evidence="2" key="1">
    <citation type="submission" date="2018-03" db="EMBL/GenBank/DDBJ databases">
        <title>Draft genome sequences of Megaviruse, new member of the family Mimiviridae isolated from water in Shanghai, China.</title>
        <authorList>
            <person name="Xia Y."/>
        </authorList>
    </citation>
    <scope>NUCLEOTIDE SEQUENCE</scope>
    <source>
        <strain evidence="2">SH</strain>
    </source>
</reference>
<evidence type="ECO:0000313" key="2">
    <source>
        <dbReference type="EMBL" id="AZL89902.1"/>
    </source>
</evidence>
<name>A0A3S5HLG2_9VIRU</name>
<evidence type="ECO:0000256" key="1">
    <source>
        <dbReference type="SAM" id="MobiDB-lite"/>
    </source>
</evidence>
<gene>
    <name evidence="2" type="ORF">Mb0286</name>
</gene>
<feature type="compositionally biased region" description="Low complexity" evidence="1">
    <location>
        <begin position="1"/>
        <end position="19"/>
    </location>
</feature>
<protein>
    <submittedName>
        <fullName evidence="2">Uncharacterized protein</fullName>
    </submittedName>
</protein>